<accession>A0A9D2PL91</accession>
<dbReference type="InterPro" id="IPR025404">
    <property type="entry name" value="DUF4130"/>
</dbReference>
<organism evidence="2 3">
    <name type="scientific">Candidatus Blautia merdavium</name>
    <dbReference type="NCBI Taxonomy" id="2838494"/>
    <lineage>
        <taxon>Bacteria</taxon>
        <taxon>Bacillati</taxon>
        <taxon>Bacillota</taxon>
        <taxon>Clostridia</taxon>
        <taxon>Lachnospirales</taxon>
        <taxon>Lachnospiraceae</taxon>
        <taxon>Blautia</taxon>
    </lineage>
</organism>
<proteinExistence type="predicted"/>
<evidence type="ECO:0000313" key="2">
    <source>
        <dbReference type="EMBL" id="HJC63029.1"/>
    </source>
</evidence>
<evidence type="ECO:0000313" key="3">
    <source>
        <dbReference type="Proteomes" id="UP000823886"/>
    </source>
</evidence>
<evidence type="ECO:0000259" key="1">
    <source>
        <dbReference type="Pfam" id="PF13566"/>
    </source>
</evidence>
<dbReference type="InterPro" id="IPR023875">
    <property type="entry name" value="DNA_repair_put"/>
</dbReference>
<gene>
    <name evidence="2" type="ORF">H9753_05350</name>
</gene>
<reference evidence="2" key="1">
    <citation type="journal article" date="2021" name="PeerJ">
        <title>Extensive microbial diversity within the chicken gut microbiome revealed by metagenomics and culture.</title>
        <authorList>
            <person name="Gilroy R."/>
            <person name="Ravi A."/>
            <person name="Getino M."/>
            <person name="Pursley I."/>
            <person name="Horton D.L."/>
            <person name="Alikhan N.F."/>
            <person name="Baker D."/>
            <person name="Gharbi K."/>
            <person name="Hall N."/>
            <person name="Watson M."/>
            <person name="Adriaenssens E.M."/>
            <person name="Foster-Nyarko E."/>
            <person name="Jarju S."/>
            <person name="Secka A."/>
            <person name="Antonio M."/>
            <person name="Oren A."/>
            <person name="Chaudhuri R.R."/>
            <person name="La Ragione R."/>
            <person name="Hildebrand F."/>
            <person name="Pallen M.J."/>
        </authorList>
    </citation>
    <scope>NUCLEOTIDE SEQUENCE</scope>
    <source>
        <strain evidence="2">ChiBcec2-3848</strain>
    </source>
</reference>
<dbReference type="EMBL" id="DWVZ01000067">
    <property type="protein sequence ID" value="HJC63029.1"/>
    <property type="molecule type" value="Genomic_DNA"/>
</dbReference>
<dbReference type="NCBIfam" id="TIGR03915">
    <property type="entry name" value="SAM_7_link_chp"/>
    <property type="match status" value="1"/>
</dbReference>
<dbReference type="Proteomes" id="UP000823886">
    <property type="component" value="Unassembled WGS sequence"/>
</dbReference>
<sequence>MIVFTCTDAFDAMMTCIYDAWSARLGHSNIRLQTEPIEMPELFCDYRHIEPDQEKARKVIRSVQKKISPEAYRMVYTAAMSWDKDKLDKIYRFLVVGFAVGGKVTSMLASPAVSAVFLLNRKTTNEAHHFKEFVRFSCLENQVLYSVIEPQSNVLTLIAPYFCDRMPSENWMILDKGRKLAAVHPADQDYYLSSLSPEELGKIEAEGNRKDPYGSLWKTFFHSVAVEARANDRCQKNFLPLKFRRNMTEFQQT</sequence>
<dbReference type="AlphaFoldDB" id="A0A9D2PL91"/>
<reference evidence="2" key="2">
    <citation type="submission" date="2021-04" db="EMBL/GenBank/DDBJ databases">
        <authorList>
            <person name="Gilroy R."/>
        </authorList>
    </citation>
    <scope>NUCLEOTIDE SEQUENCE</scope>
    <source>
        <strain evidence="2">ChiBcec2-3848</strain>
    </source>
</reference>
<name>A0A9D2PL91_9FIRM</name>
<feature type="domain" description="DUF4130" evidence="1">
    <location>
        <begin position="86"/>
        <end position="249"/>
    </location>
</feature>
<comment type="caution">
    <text evidence="2">The sequence shown here is derived from an EMBL/GenBank/DDBJ whole genome shotgun (WGS) entry which is preliminary data.</text>
</comment>
<protein>
    <submittedName>
        <fullName evidence="2">TIGR03915 family putative DNA repair protein</fullName>
    </submittedName>
</protein>
<dbReference type="Pfam" id="PF13566">
    <property type="entry name" value="DUF4130"/>
    <property type="match status" value="1"/>
</dbReference>